<dbReference type="EMBL" id="ACYY01000014">
    <property type="protein sequence ID" value="EEW24850.1"/>
    <property type="molecule type" value="Genomic_DNA"/>
</dbReference>
<protein>
    <submittedName>
        <fullName evidence="2">Putative ammonia monooxygenase</fullName>
    </submittedName>
</protein>
<feature type="transmembrane region" description="Helical" evidence="1">
    <location>
        <begin position="207"/>
        <end position="226"/>
    </location>
</feature>
<evidence type="ECO:0000256" key="1">
    <source>
        <dbReference type="SAM" id="Phobius"/>
    </source>
</evidence>
<dbReference type="GO" id="GO:0016020">
    <property type="term" value="C:membrane"/>
    <property type="evidence" value="ECO:0007669"/>
    <property type="project" value="InterPro"/>
</dbReference>
<keyword evidence="1" id="KW-0472">Membrane</keyword>
<gene>
    <name evidence="2" type="ORF">Rsw2DRAFT_2257</name>
</gene>
<keyword evidence="2" id="KW-0503">Monooxygenase</keyword>
<dbReference type="eggNOG" id="COG3180">
    <property type="taxonomic scope" value="Bacteria"/>
</dbReference>
<feature type="transmembrane region" description="Helical" evidence="1">
    <location>
        <begin position="233"/>
        <end position="252"/>
    </location>
</feature>
<dbReference type="GO" id="GO:0010468">
    <property type="term" value="P:regulation of gene expression"/>
    <property type="evidence" value="ECO:0007669"/>
    <property type="project" value="InterPro"/>
</dbReference>
<keyword evidence="2" id="KW-0560">Oxidoreductase</keyword>
<comment type="caution">
    <text evidence="2">The sequence shown here is derived from an EMBL/GenBank/DDBJ whole genome shotgun (WGS) entry which is preliminary data.</text>
</comment>
<dbReference type="STRING" id="371731.Rsw2DRAFT_2257"/>
<feature type="transmembrane region" description="Helical" evidence="1">
    <location>
        <begin position="258"/>
        <end position="278"/>
    </location>
</feature>
<keyword evidence="3" id="KW-1185">Reference proteome</keyword>
<dbReference type="Pfam" id="PF05145">
    <property type="entry name" value="AbrB"/>
    <property type="match status" value="1"/>
</dbReference>
<accession>C8S2H9</accession>
<feature type="transmembrane region" description="Helical" evidence="1">
    <location>
        <begin position="107"/>
        <end position="129"/>
    </location>
</feature>
<keyword evidence="1" id="KW-1133">Transmembrane helix</keyword>
<feature type="transmembrane region" description="Helical" evidence="1">
    <location>
        <begin position="319"/>
        <end position="339"/>
    </location>
</feature>
<reference evidence="2 3" key="1">
    <citation type="submission" date="2009-08" db="EMBL/GenBank/DDBJ databases">
        <title>The draft genome of Rhodobacter sp. SW2.</title>
        <authorList>
            <consortium name="US DOE Joint Genome Institute (JGI-PGF)"/>
            <person name="Lucas S."/>
            <person name="Copeland A."/>
            <person name="Lapidus A."/>
            <person name="Glavina del Rio T."/>
            <person name="Tice H."/>
            <person name="Bruce D."/>
            <person name="Goodwin L."/>
            <person name="Pitluck S."/>
            <person name="Larimer F."/>
            <person name="Land M.L."/>
            <person name="Hauser L."/>
            <person name="Emerson D."/>
        </authorList>
    </citation>
    <scope>NUCLEOTIDE SEQUENCE [LARGE SCALE GENOMIC DNA]</scope>
    <source>
        <strain evidence="2 3">SW2</strain>
    </source>
</reference>
<dbReference type="PANTHER" id="PTHR38457">
    <property type="entry name" value="REGULATOR ABRB-RELATED"/>
    <property type="match status" value="1"/>
</dbReference>
<dbReference type="AlphaFoldDB" id="C8S2H9"/>
<keyword evidence="1" id="KW-0812">Transmembrane</keyword>
<dbReference type="Proteomes" id="UP000010121">
    <property type="component" value="Unassembled WGS sequence"/>
</dbReference>
<dbReference type="GO" id="GO:0004497">
    <property type="term" value="F:monooxygenase activity"/>
    <property type="evidence" value="ECO:0007669"/>
    <property type="project" value="UniProtKB-KW"/>
</dbReference>
<dbReference type="InterPro" id="IPR007820">
    <property type="entry name" value="AbrB_fam"/>
</dbReference>
<proteinExistence type="predicted"/>
<feature type="transmembrane region" description="Helical" evidence="1">
    <location>
        <begin position="170"/>
        <end position="187"/>
    </location>
</feature>
<feature type="transmembrane region" description="Helical" evidence="1">
    <location>
        <begin position="290"/>
        <end position="313"/>
    </location>
</feature>
<feature type="transmembrane region" description="Helical" evidence="1">
    <location>
        <begin position="29"/>
        <end position="59"/>
    </location>
</feature>
<dbReference type="PIRSF" id="PIRSF038991">
    <property type="entry name" value="Protein_AbrB"/>
    <property type="match status" value="1"/>
</dbReference>
<name>C8S2H9_9RHOB</name>
<feature type="transmembrane region" description="Helical" evidence="1">
    <location>
        <begin position="80"/>
        <end position="101"/>
    </location>
</feature>
<evidence type="ECO:0000313" key="2">
    <source>
        <dbReference type="EMBL" id="EEW24850.1"/>
    </source>
</evidence>
<organism evidence="2 3">
    <name type="scientific">Rhodobacter ferrooxidans</name>
    <dbReference type="NCBI Taxonomy" id="371731"/>
    <lineage>
        <taxon>Bacteria</taxon>
        <taxon>Pseudomonadati</taxon>
        <taxon>Pseudomonadota</taxon>
        <taxon>Alphaproteobacteria</taxon>
        <taxon>Rhodobacterales</taxon>
        <taxon>Rhodobacter group</taxon>
        <taxon>Rhodobacter</taxon>
    </lineage>
</organism>
<evidence type="ECO:0000313" key="3">
    <source>
        <dbReference type="Proteomes" id="UP000010121"/>
    </source>
</evidence>
<dbReference type="PANTHER" id="PTHR38457:SF1">
    <property type="entry name" value="REGULATOR ABRB-RELATED"/>
    <property type="match status" value="1"/>
</dbReference>
<sequence length="370" mass="37345">MVCTAACLAAAVMRRPALPIAALDLPALAITLAIGTAGGLLGWALSVPLGLMLGSLLTVGSVAALGRRPFGRQVAVPPKLRFFFVPVIGVAIGGAFTPAVLAQIPGWWASLLALCLYIPAAHLCGFWIYRRGGLDRSTAFFGSVPGGLIESVTLGEEAGADGQMLVLLQFLRLILTIVAVPLAFMALTGHAVGSASGAKMVGASVPLGWGDAAMLLAAGVGGFWGGRWLRLPAAIMTGPIIASALLHLAGGTQTVPPAWAVGATQVVIGSVLGARFAGMPPGTLVRAARLALANAAVALVLALGFALAVGPLVGQPVAAAFLAFAPGGLAEMSLIALSLQMSVVYVTAHHVARIVLSVSIARAMAGRVVR</sequence>